<evidence type="ECO:0000313" key="2">
    <source>
        <dbReference type="Proteomes" id="UP001152320"/>
    </source>
</evidence>
<dbReference type="PRINTS" id="PR01345">
    <property type="entry name" value="CERVTRCPTASE"/>
</dbReference>
<name>A0A9Q1BM54_HOLLE</name>
<dbReference type="PANTHER" id="PTHR33332">
    <property type="entry name" value="REVERSE TRANSCRIPTASE DOMAIN-CONTAINING PROTEIN"/>
    <property type="match status" value="1"/>
</dbReference>
<dbReference type="EMBL" id="JAIZAY010000014">
    <property type="protein sequence ID" value="KAJ8029222.1"/>
    <property type="molecule type" value="Genomic_DNA"/>
</dbReference>
<keyword evidence="2" id="KW-1185">Reference proteome</keyword>
<gene>
    <name evidence="1" type="ORF">HOLleu_28564</name>
</gene>
<reference evidence="1" key="1">
    <citation type="submission" date="2021-10" db="EMBL/GenBank/DDBJ databases">
        <title>Tropical sea cucumber genome reveals ecological adaptation and Cuvierian tubules defense mechanism.</title>
        <authorList>
            <person name="Chen T."/>
        </authorList>
    </citation>
    <scope>NUCLEOTIDE SEQUENCE</scope>
    <source>
        <strain evidence="1">Nanhai2018</strain>
        <tissue evidence="1">Muscle</tissue>
    </source>
</reference>
<sequence>MSFNADKCKVLHFGPKNFRRDYNMNGSILSDVTFEKDLGVVITGDLMPSSQCAAAAARANRVLGLIKRNFSSFSKEIVLNLYKQLVRPHLDYAAQAWSPFYEKDKFLLEQVLRRATRLILYPISRNFPKLPLSENFLESTQISRNFG</sequence>
<proteinExistence type="predicted"/>
<accession>A0A9Q1BM54</accession>
<evidence type="ECO:0000313" key="1">
    <source>
        <dbReference type="EMBL" id="KAJ8029222.1"/>
    </source>
</evidence>
<protein>
    <submittedName>
        <fullName evidence="1">Uncharacterized protein</fullName>
    </submittedName>
</protein>
<dbReference type="AlphaFoldDB" id="A0A9Q1BM54"/>
<dbReference type="Proteomes" id="UP001152320">
    <property type="component" value="Chromosome 14"/>
</dbReference>
<organism evidence="1 2">
    <name type="scientific">Holothuria leucospilota</name>
    <name type="common">Black long sea cucumber</name>
    <name type="synonym">Mertensiothuria leucospilota</name>
    <dbReference type="NCBI Taxonomy" id="206669"/>
    <lineage>
        <taxon>Eukaryota</taxon>
        <taxon>Metazoa</taxon>
        <taxon>Echinodermata</taxon>
        <taxon>Eleutherozoa</taxon>
        <taxon>Echinozoa</taxon>
        <taxon>Holothuroidea</taxon>
        <taxon>Aspidochirotacea</taxon>
        <taxon>Aspidochirotida</taxon>
        <taxon>Holothuriidae</taxon>
        <taxon>Holothuria</taxon>
    </lineage>
</organism>
<comment type="caution">
    <text evidence="1">The sequence shown here is derived from an EMBL/GenBank/DDBJ whole genome shotgun (WGS) entry which is preliminary data.</text>
</comment>
<dbReference type="OrthoDB" id="8064698at2759"/>